<dbReference type="KEGG" id="flh:EJ997_05980"/>
<evidence type="ECO:0000313" key="5">
    <source>
        <dbReference type="Proteomes" id="UP000280344"/>
    </source>
</evidence>
<feature type="domain" description="DUF5979" evidence="3">
    <location>
        <begin position="1774"/>
        <end position="1885"/>
    </location>
</feature>
<feature type="domain" description="DUF5979" evidence="3">
    <location>
        <begin position="1663"/>
        <end position="1756"/>
    </location>
</feature>
<sequence length="2932" mass="305103">MPQDLPGGTDITAVNHVSSSADNSAPDADEATVTVNVPGTINAGITKNWDPSSQYFEEGAESAVTLAATNSSNIPVSSLVVQDPATAVDGADTLDANNPFSIVDLASLDSVALPAGADTVQVDAYVLQADGTYAWVTGNAEVTAALPTGVDPADVAGLRFTFAGEIEAGASAAIDMTVGQRATDRNDGSDLSVARQDVTNIASATAIEPEYEPVTVTDNAPFAITPAPIEALAAKDIQQDRIGAGQSASATLTGVNQSGVPVAELVISDRDFFTDTITFDGFNAAPTWPAGATDAAVVYHPLDGGDPITTAYTNGATPADPGVAISGFDIVFTGTIAVGASADATFDIATTEDAAGAAPNSVTLNNGVSVEVTAPNGLSDSDTDRDSVVVIAPGIDVTLTKDVRPNRDVYPGETVVTSLVAQSVASSDWVTNESLIIEDVWDDSASNFWNGFELSSMPSTEVPANVELSFSVQVGDTWHEVSVFPAETSARFVSLNASALDAALASLTPAVAAEDVTGVRFEFSSDDGLPATFNARPYVGFTALEQTRLGEDLPDVATEYENAAVASGNGETGNGTPVIDEDFDVDTGAVVPSPSGPGPIDIVKSWTEANVIAQSGQERSTTLSWSLTAGYENATITDPSDPTINIEESVYDSFDLKRIDPINASNTPYSNGWFLKYDTIESVRLYDGSTWVEVAAPSGGWIQNGRFVGYELTAAERESTVGFQIVLGENTDARTNATDPYAPEPGTGVSEGSGRAFTLDWEIRNKTRSAGIWVEQGGTYNTANTGEVLNTVELEADPIDENTDPVRDTDADEIQIINGSPNVRVDKSVSIVNGEDQIYVPAPGADPSLFQEINWTVKASSMSASKASYLSIVDPPQCDDMGSNTDCQVEATAAGATTSPFDLGEMGDATEWLDESPFNRVDLTGLQVSSSRPGEVDLAASPAWLLRYDEVTNALSVEDTTVDALPSMTAEELQDVIGVAVTFQGSDPAETGGTISSANEFTITYETKLRETLRHDGSDQTFLAGETANLTNRVFAQSFDPVLADGEGTGALDPASVVLTGGEITVAPGKSVSPSLLIEPERDTPVTVTLSANSGTTPRNTLSPVEVWIRDDNVSSPDFWNSFTFTGLGTISAPSGSDQAVVSVYGPFGDSGAMEWIDSAPTALDSVEVPVGAEQYADIQGIEVTFTRADGGLFSQTLPAASWNASIPFTVELRDTFRDSGEEIAMEGTVENTVTVQAIGERDRSPEVTADAVVELSPGTQEIKVNKLANEGRRTVNVGVPIPWDLTVQNSGTGYLTLTELRDELPDSLLFSAEYAPVYEAEDGGTLSEDVTLEERDGELVFTWPEDGNIMQPGETFKIRIHLELQPGLQAGQEATNVIVANTVETLDQCGNTSPYQGNTGHWTQDPTSCGTSDFVQPTAGMNLYAVKGVMGSLDGAVNSLNADLACTPNLTASDGADYYRYPCIANSAIGGTDSWVLRTVNAGTTNMDELVIFDQLPVAGDKMYVSGGNRGSDYRPQITEAPTVYAPEGATYTVEVTSSSDVCTGTWSNLENQEPCEQNGETWLEAANDTDWSTVSGIRIHVDFAGTDAGTMLPGNTVDVTFETENAPATAADPSGASVTVPVENERAINQFGVRYLPANTNSWEKLTPAQVGVQLPIGSIAVTKDITGPAAAYAPSEFRADVQCTIEGAPVDLGDYSTIVLTEANEWTVQIDGIPYGAECTVTEQGDLGEFGETSRSIENDTLQVLESVDAEGNVPQAQITTLSNDYQFGDLSVSKTVETDADLGEFGPFDFVLTCQTLLGNAVTFDDAGTAVYEFTLEDGETVNIPANTIPVGSLCELTEVGSNADSIVYSGLNVTADGDTATIGVLSADTPTDVSVTNGYDAGQITLEKVVDGEGAEIFGTGEFGFDLVCIYNGDEIFTDSFSLVGGGTYTTPSMPASTSCSVVETTTGGATSTSISPAEIVVPTQDTEELSSLLVTATNTFDVGELVIDKQVVGEGADLYGAGPFEAQAQCVYDVDGVPTPVGLANEGRVTLSEANGYTATIGNLPIGADCTVTETLTGGATSSEVSGDAVIANDPAVVTVTNTFDVGELVIDKQVVGEGADLYGAGPFEAQVQCVYDVNGANTSIALANGGVVPLMADNGYSATIGNLPIGADCTVTETKTGGATSTEVSGSGSISATPAVVTVTNTFDVGELVINKELVGDGAELYGVGPFEAQAQCVYNVNGEDTPITLANDGIVPLSADNDYTATIGDLPIGAECTVVETVTGGATATEVSGAAVIAHDPVVVTITNTFDVGSISIVKKVEGGAADHPTADRTFEVTASIDTTAISEEFPDPADRTIELTEGVPFIIEDLPVGSTVTFEETALVDDDILTWGEPVFTPESVLVDDAAIDSPVEVTLTNSIERTVGTFSISKIVTGDQADNGAVPENVTINATWDEEGVTGSKTLEVPTDGTPVPLGEDLLIGTEVILTEVPLEDGSSIAWAAPAWSGDGVEIDGNSAVVTVGRNAEAAVVVENHAATSVAGLSIIKGIAGEAADEVAPETEFPVTVTWTDADDVEQVRELTINAVEPTPLGEDLPAGTVVTITEGDRPGFDTVIWDEIVISGDDVTDNGDGSADVVVSDQQDDVTLVTVTNEATWAPGTFTLVKYVEGVLLDNPDVSETVTIIATWVEADGETGDLVTVSRSIEVPVDGTPVDFGEYLPHGTEVTLVEDALAGNAAFTWAAPAWGEVEGLIINEDGTATLTIAAAQNPTVEITNVAHATLGNLSIVKELSGSGADLVPANTTYPVTATWTDILGAPQSVELELVAGEPATIENVPFGTEVTLTEGEFDVPATVTWEGAEWSADSNVTISGDGTEVVIVVEDEAGTAVSVTLDNDFDEIPADPEDPSGPDMPVTGADVRNAIVLGLLLLAAGLVALYTARRKNA</sequence>
<feature type="domain" description="DUF5979" evidence="3">
    <location>
        <begin position="2095"/>
        <end position="2195"/>
    </location>
</feature>
<reference evidence="4 5" key="1">
    <citation type="submission" date="2018-12" db="EMBL/GenBank/DDBJ databases">
        <title>Complete genome sequence of Flaviflexus sp. H23T48.</title>
        <authorList>
            <person name="Bae J.-W."/>
            <person name="Lee J.-Y."/>
        </authorList>
    </citation>
    <scope>NUCLEOTIDE SEQUENCE [LARGE SCALE GENOMIC DNA]</scope>
    <source>
        <strain evidence="4 5">H23T48</strain>
    </source>
</reference>
<dbReference type="InterPro" id="IPR046022">
    <property type="entry name" value="DUF5979"/>
</dbReference>
<keyword evidence="2" id="KW-0812">Transmembrane</keyword>
<name>A0A3Q9G1P6_9ACTO</name>
<dbReference type="Pfam" id="PF19407">
    <property type="entry name" value="DUF5979"/>
    <property type="match status" value="10"/>
</dbReference>
<keyword evidence="2" id="KW-0472">Membrane</keyword>
<feature type="domain" description="DUF5979" evidence="3">
    <location>
        <begin position="1991"/>
        <end position="2091"/>
    </location>
</feature>
<feature type="domain" description="DUF5979" evidence="3">
    <location>
        <begin position="2199"/>
        <end position="2299"/>
    </location>
</feature>
<dbReference type="EMBL" id="CP034593">
    <property type="protein sequence ID" value="AZQ76950.1"/>
    <property type="molecule type" value="Genomic_DNA"/>
</dbReference>
<dbReference type="RefSeq" id="WP_126703756.1">
    <property type="nucleotide sequence ID" value="NZ_CP034593.1"/>
</dbReference>
<dbReference type="OrthoDB" id="3732843at2"/>
<evidence type="ECO:0000256" key="2">
    <source>
        <dbReference type="SAM" id="Phobius"/>
    </source>
</evidence>
<feature type="domain" description="DUF5979" evidence="3">
    <location>
        <begin position="2772"/>
        <end position="2885"/>
    </location>
</feature>
<accession>A0A3Q9G1P6</accession>
<dbReference type="Gene3D" id="2.60.40.1140">
    <property type="entry name" value="Collagen-binding surface protein Cna, B-type domain"/>
    <property type="match status" value="3"/>
</dbReference>
<evidence type="ECO:0000259" key="3">
    <source>
        <dbReference type="Pfam" id="PF19407"/>
    </source>
</evidence>
<feature type="domain" description="DUF5979" evidence="3">
    <location>
        <begin position="2303"/>
        <end position="2409"/>
    </location>
</feature>
<gene>
    <name evidence="4" type="ORF">EJ997_05980</name>
</gene>
<feature type="domain" description="DUF5979" evidence="3">
    <location>
        <begin position="1889"/>
        <end position="1987"/>
    </location>
</feature>
<protein>
    <recommendedName>
        <fullName evidence="3">DUF5979 domain-containing protein</fullName>
    </recommendedName>
</protein>
<keyword evidence="2" id="KW-1133">Transmembrane helix</keyword>
<proteinExistence type="predicted"/>
<keyword evidence="5" id="KW-1185">Reference proteome</keyword>
<feature type="domain" description="DUF5979" evidence="3">
    <location>
        <begin position="2416"/>
        <end position="2523"/>
    </location>
</feature>
<evidence type="ECO:0000256" key="1">
    <source>
        <dbReference type="SAM" id="MobiDB-lite"/>
    </source>
</evidence>
<dbReference type="Proteomes" id="UP000280344">
    <property type="component" value="Chromosome"/>
</dbReference>
<evidence type="ECO:0000313" key="4">
    <source>
        <dbReference type="EMBL" id="AZQ76950.1"/>
    </source>
</evidence>
<feature type="domain" description="DUF5979" evidence="3">
    <location>
        <begin position="2532"/>
        <end position="2642"/>
    </location>
</feature>
<feature type="transmembrane region" description="Helical" evidence="2">
    <location>
        <begin position="2909"/>
        <end position="2927"/>
    </location>
</feature>
<organism evidence="4 5">
    <name type="scientific">Flaviflexus ciconiae</name>
    <dbReference type="NCBI Taxonomy" id="2496867"/>
    <lineage>
        <taxon>Bacteria</taxon>
        <taxon>Bacillati</taxon>
        <taxon>Actinomycetota</taxon>
        <taxon>Actinomycetes</taxon>
        <taxon>Actinomycetales</taxon>
        <taxon>Actinomycetaceae</taxon>
        <taxon>Flaviflexus</taxon>
    </lineage>
</organism>
<feature type="region of interest" description="Disordered" evidence="1">
    <location>
        <begin position="734"/>
        <end position="753"/>
    </location>
</feature>